<dbReference type="GO" id="GO:0003677">
    <property type="term" value="F:DNA binding"/>
    <property type="evidence" value="ECO:0007669"/>
    <property type="project" value="InterPro"/>
</dbReference>
<evidence type="ECO:0000313" key="2">
    <source>
        <dbReference type="Proteomes" id="UP000811365"/>
    </source>
</evidence>
<dbReference type="InterPro" id="IPR001387">
    <property type="entry name" value="Cro/C1-type_HTH"/>
</dbReference>
<accession>A0A9E1GLX3</accession>
<comment type="caution">
    <text evidence="1">The sequence shown here is derived from an EMBL/GenBank/DDBJ whole genome shotgun (WGS) entry which is preliminary data.</text>
</comment>
<dbReference type="SUPFAM" id="SSF47413">
    <property type="entry name" value="lambda repressor-like DNA-binding domains"/>
    <property type="match status" value="1"/>
</dbReference>
<dbReference type="CDD" id="cd00093">
    <property type="entry name" value="HTH_XRE"/>
    <property type="match status" value="1"/>
</dbReference>
<dbReference type="Proteomes" id="UP000811365">
    <property type="component" value="Unassembled WGS sequence"/>
</dbReference>
<reference evidence="1" key="1">
    <citation type="submission" date="2021-02" db="EMBL/GenBank/DDBJ databases">
        <title>Infant gut strain persistence is associated with maternal origin, phylogeny, and functional potential including surface adhesion and iron acquisition.</title>
        <authorList>
            <person name="Lou Y.C."/>
        </authorList>
    </citation>
    <scope>NUCLEOTIDE SEQUENCE</scope>
    <source>
        <strain evidence="1">L2_039_000G1_dasL2_039_000G1_maxbin2.maxbin.077</strain>
    </source>
</reference>
<evidence type="ECO:0000313" key="1">
    <source>
        <dbReference type="EMBL" id="MBS6622760.1"/>
    </source>
</evidence>
<gene>
    <name evidence="1" type="ORF">KH315_11460</name>
</gene>
<organism evidence="1 2">
    <name type="scientific">Faecalibacterium prausnitzii</name>
    <dbReference type="NCBI Taxonomy" id="853"/>
    <lineage>
        <taxon>Bacteria</taxon>
        <taxon>Bacillati</taxon>
        <taxon>Bacillota</taxon>
        <taxon>Clostridia</taxon>
        <taxon>Eubacteriales</taxon>
        <taxon>Oscillospiraceae</taxon>
        <taxon>Faecalibacterium</taxon>
    </lineage>
</organism>
<dbReference type="Gene3D" id="1.10.260.40">
    <property type="entry name" value="lambda repressor-like DNA-binding domains"/>
    <property type="match status" value="1"/>
</dbReference>
<proteinExistence type="predicted"/>
<dbReference type="EMBL" id="JAGZYH010000049">
    <property type="protein sequence ID" value="MBS6622760.1"/>
    <property type="molecule type" value="Genomic_DNA"/>
</dbReference>
<dbReference type="InterPro" id="IPR010982">
    <property type="entry name" value="Lambda_DNA-bd_dom_sf"/>
</dbReference>
<protein>
    <submittedName>
        <fullName evidence="1">Uncharacterized protein</fullName>
    </submittedName>
</protein>
<sequence>MFRNLEAEQKRLGLTNQEVANMLGISRVTYECKKKNGKFNRPQIVALMKLFNCSFEYLFEFNGEDDSRQAG</sequence>
<dbReference type="AlphaFoldDB" id="A0A9E1GLX3"/>
<name>A0A9E1GLX3_9FIRM</name>